<comment type="similarity">
    <text evidence="2">Belongs to the UPF0324 family.</text>
</comment>
<sequence length="372" mass="37703">MAAFSSETGSAGFLAASTSKARRILPGLGLCIAVTLAAIALERIEEHLFGRAWLEALVLAILIGTAVRTAWAPSARWRGGITFSAKTLLEIAVVLLGASLSAATILAAGSGLLFGIAGIVMIAIATSYGIARTLKLPRRMAILIACGNSICGNSAIAAVAPVIGANSEDVASSIAFTAVLGVLVVLGLPLLIPALGLSVTQFGILSGLTVYAVPQVIAATAPAGLIAVQIGTLVKLVRVLMLGPVVLVLSILSSRLREESDRSVQEASAQQAGAGDRTAPRPVPVNQLVPWFIVGFLVMAALRSAALIPTFALPSIATAASLLTVVSMAALGLGVDIRTVAKAGPRVTAAVTLSLITLAAISYGLIRLLGVA</sequence>
<evidence type="ECO:0000256" key="6">
    <source>
        <dbReference type="ARBA" id="ARBA00023136"/>
    </source>
</evidence>
<dbReference type="AlphaFoldDB" id="A0A1H6CZ93"/>
<keyword evidence="5 7" id="KW-1133">Transmembrane helix</keyword>
<feature type="transmembrane region" description="Helical" evidence="7">
    <location>
        <begin position="142"/>
        <end position="164"/>
    </location>
</feature>
<evidence type="ECO:0000256" key="2">
    <source>
        <dbReference type="ARBA" id="ARBA00007977"/>
    </source>
</evidence>
<feature type="transmembrane region" description="Helical" evidence="7">
    <location>
        <begin position="53"/>
        <end position="71"/>
    </location>
</feature>
<feature type="transmembrane region" description="Helical" evidence="7">
    <location>
        <begin position="236"/>
        <end position="253"/>
    </location>
</feature>
<keyword evidence="3" id="KW-1003">Cell membrane</keyword>
<dbReference type="PANTHER" id="PTHR30106:SF2">
    <property type="entry name" value="UPF0324 INNER MEMBRANE PROTEIN YEIH"/>
    <property type="match status" value="1"/>
</dbReference>
<evidence type="ECO:0000256" key="7">
    <source>
        <dbReference type="SAM" id="Phobius"/>
    </source>
</evidence>
<feature type="transmembrane region" description="Helical" evidence="7">
    <location>
        <begin position="288"/>
        <end position="306"/>
    </location>
</feature>
<dbReference type="InterPro" id="IPR018383">
    <property type="entry name" value="UPF0324_pro"/>
</dbReference>
<keyword evidence="6 7" id="KW-0472">Membrane</keyword>
<feature type="transmembrane region" description="Helical" evidence="7">
    <location>
        <begin position="347"/>
        <end position="366"/>
    </location>
</feature>
<evidence type="ECO:0000313" key="8">
    <source>
        <dbReference type="EMBL" id="SEG78380.1"/>
    </source>
</evidence>
<name>A0A1H6CZ93_9HYPH</name>
<feature type="transmembrane region" description="Helical" evidence="7">
    <location>
        <begin position="112"/>
        <end position="130"/>
    </location>
</feature>
<reference evidence="8 9" key="1">
    <citation type="submission" date="2016-10" db="EMBL/GenBank/DDBJ databases">
        <authorList>
            <person name="de Groot N.N."/>
        </authorList>
    </citation>
    <scope>NUCLEOTIDE SEQUENCE [LARGE SCALE GENOMIC DNA]</scope>
    <source>
        <strain evidence="8 9">DSM 26656</strain>
    </source>
</reference>
<keyword evidence="4 7" id="KW-0812">Transmembrane</keyword>
<comment type="subcellular location">
    <subcellularLocation>
        <location evidence="1">Cell membrane</location>
        <topology evidence="1">Multi-pass membrane protein</topology>
    </subcellularLocation>
</comment>
<protein>
    <submittedName>
        <fullName evidence="8">Conserved hypothetical integral membrane protein</fullName>
    </submittedName>
</protein>
<accession>A0A1H6CZ93</accession>
<evidence type="ECO:0000256" key="3">
    <source>
        <dbReference type="ARBA" id="ARBA00022475"/>
    </source>
</evidence>
<dbReference type="Proteomes" id="UP000236743">
    <property type="component" value="Unassembled WGS sequence"/>
</dbReference>
<dbReference type="EMBL" id="FNUY01000013">
    <property type="protein sequence ID" value="SEG78380.1"/>
    <property type="molecule type" value="Genomic_DNA"/>
</dbReference>
<feature type="transmembrane region" description="Helical" evidence="7">
    <location>
        <begin position="170"/>
        <end position="192"/>
    </location>
</feature>
<feature type="transmembrane region" description="Helical" evidence="7">
    <location>
        <begin position="204"/>
        <end position="230"/>
    </location>
</feature>
<evidence type="ECO:0000313" key="9">
    <source>
        <dbReference type="Proteomes" id="UP000236743"/>
    </source>
</evidence>
<dbReference type="RefSeq" id="WP_103875149.1">
    <property type="nucleotide sequence ID" value="NZ_FNUY01000013.1"/>
</dbReference>
<evidence type="ECO:0000256" key="5">
    <source>
        <dbReference type="ARBA" id="ARBA00022989"/>
    </source>
</evidence>
<evidence type="ECO:0000256" key="1">
    <source>
        <dbReference type="ARBA" id="ARBA00004651"/>
    </source>
</evidence>
<feature type="transmembrane region" description="Helical" evidence="7">
    <location>
        <begin position="83"/>
        <end position="106"/>
    </location>
</feature>
<gene>
    <name evidence="8" type="ORF">SAMN04488115_113133</name>
</gene>
<dbReference type="PANTHER" id="PTHR30106">
    <property type="entry name" value="INNER MEMBRANE PROTEIN YEIH-RELATED"/>
    <property type="match status" value="1"/>
</dbReference>
<feature type="transmembrane region" description="Helical" evidence="7">
    <location>
        <begin position="24"/>
        <end position="41"/>
    </location>
</feature>
<keyword evidence="9" id="KW-1185">Reference proteome</keyword>
<proteinExistence type="inferred from homology"/>
<feature type="transmembrane region" description="Helical" evidence="7">
    <location>
        <begin position="312"/>
        <end position="335"/>
    </location>
</feature>
<dbReference type="OrthoDB" id="5393513at2"/>
<evidence type="ECO:0000256" key="4">
    <source>
        <dbReference type="ARBA" id="ARBA00022692"/>
    </source>
</evidence>
<dbReference type="Pfam" id="PF03601">
    <property type="entry name" value="Cons_hypoth698"/>
    <property type="match status" value="1"/>
</dbReference>
<organism evidence="8 9">
    <name type="scientific">Bosea lathyri</name>
    <dbReference type="NCBI Taxonomy" id="1036778"/>
    <lineage>
        <taxon>Bacteria</taxon>
        <taxon>Pseudomonadati</taxon>
        <taxon>Pseudomonadota</taxon>
        <taxon>Alphaproteobacteria</taxon>
        <taxon>Hyphomicrobiales</taxon>
        <taxon>Boseaceae</taxon>
        <taxon>Bosea</taxon>
    </lineage>
</organism>
<dbReference type="GO" id="GO:0005886">
    <property type="term" value="C:plasma membrane"/>
    <property type="evidence" value="ECO:0007669"/>
    <property type="project" value="UniProtKB-SubCell"/>
</dbReference>